<evidence type="ECO:0000259" key="6">
    <source>
        <dbReference type="PROSITE" id="PS50222"/>
    </source>
</evidence>
<evidence type="ECO:0000256" key="4">
    <source>
        <dbReference type="ARBA" id="ARBA00022837"/>
    </source>
</evidence>
<comment type="function">
    <text evidence="1">Potential calcium sensor.</text>
</comment>
<dbReference type="SMART" id="SM00054">
    <property type="entry name" value="EFh"/>
    <property type="match status" value="4"/>
</dbReference>
<dbReference type="RefSeq" id="XP_021909993.1">
    <property type="nucleotide sequence ID" value="XM_022054301.1"/>
</dbReference>
<dbReference type="InterPro" id="IPR011992">
    <property type="entry name" value="EF-hand-dom_pair"/>
</dbReference>
<dbReference type="FunFam" id="1.10.238.10:FF:000089">
    <property type="entry name" value="calmodulin-like protein 3"/>
    <property type="match status" value="1"/>
</dbReference>
<dbReference type="GO" id="GO:0005509">
    <property type="term" value="F:calcium ion binding"/>
    <property type="evidence" value="ECO:0007669"/>
    <property type="project" value="InterPro"/>
</dbReference>
<accession>A0A3Q8UB68</accession>
<dbReference type="KEGG" id="cpap:110823819"/>
<evidence type="ECO:0000313" key="7">
    <source>
        <dbReference type="EMBL" id="AZL94057.1"/>
    </source>
</evidence>
<keyword evidence="4" id="KW-0106">Calcium</keyword>
<organism evidence="7">
    <name type="scientific">Carica papaya</name>
    <name type="common">Papaya</name>
    <dbReference type="NCBI Taxonomy" id="3649"/>
    <lineage>
        <taxon>Eukaryota</taxon>
        <taxon>Viridiplantae</taxon>
        <taxon>Streptophyta</taxon>
        <taxon>Embryophyta</taxon>
        <taxon>Tracheophyta</taxon>
        <taxon>Spermatophyta</taxon>
        <taxon>Magnoliopsida</taxon>
        <taxon>eudicotyledons</taxon>
        <taxon>Gunneridae</taxon>
        <taxon>Pentapetalae</taxon>
        <taxon>rosids</taxon>
        <taxon>malvids</taxon>
        <taxon>Brassicales</taxon>
        <taxon>Caricaceae</taxon>
        <taxon>Carica</taxon>
    </lineage>
</organism>
<dbReference type="PROSITE" id="PS00018">
    <property type="entry name" value="EF_HAND_1"/>
    <property type="match status" value="4"/>
</dbReference>
<dbReference type="AlphaFoldDB" id="A0A3Q8UB68"/>
<dbReference type="CDD" id="cd00051">
    <property type="entry name" value="EFh"/>
    <property type="match status" value="1"/>
</dbReference>
<dbReference type="EMBL" id="MH032787">
    <property type="protein sequence ID" value="AZL94057.1"/>
    <property type="molecule type" value="mRNA"/>
</dbReference>
<feature type="domain" description="EF-hand" evidence="6">
    <location>
        <begin position="46"/>
        <end position="81"/>
    </location>
</feature>
<keyword evidence="3" id="KW-0677">Repeat</keyword>
<evidence type="ECO:0000256" key="3">
    <source>
        <dbReference type="ARBA" id="ARBA00022737"/>
    </source>
</evidence>
<dbReference type="PANTHER" id="PTHR10891">
    <property type="entry name" value="EF-HAND CALCIUM-BINDING DOMAIN CONTAINING PROTEIN"/>
    <property type="match status" value="1"/>
</dbReference>
<keyword evidence="2" id="KW-0479">Metal-binding</keyword>
<dbReference type="Pfam" id="PF13499">
    <property type="entry name" value="EF-hand_7"/>
    <property type="match status" value="2"/>
</dbReference>
<reference evidence="7" key="1">
    <citation type="submission" date="2018-03" db="EMBL/GenBank/DDBJ databases">
        <title>Calmodulin and Calmodulin-like Proteins Reveal their Involvement in Stress Response and Fruit Ripening in Papaya.</title>
        <authorList>
            <person name="Ding X."/>
            <person name="Zhang L."/>
            <person name="Hao Y."/>
            <person name="Xiao S."/>
            <person name="Wu Z."/>
            <person name="Chen W."/>
            <person name="Li X."/>
            <person name="Zhu X."/>
        </authorList>
    </citation>
    <scope>NUCLEOTIDE SEQUENCE</scope>
    <source>
        <tissue evidence="7">Fruit</tissue>
    </source>
</reference>
<feature type="compositionally biased region" description="Low complexity" evidence="5">
    <location>
        <begin position="13"/>
        <end position="30"/>
    </location>
</feature>
<dbReference type="GO" id="GO:0005737">
    <property type="term" value="C:cytoplasm"/>
    <property type="evidence" value="ECO:0007669"/>
    <property type="project" value="UniProtKB-ARBA"/>
</dbReference>
<evidence type="ECO:0000256" key="2">
    <source>
        <dbReference type="ARBA" id="ARBA00022723"/>
    </source>
</evidence>
<sequence length="206" mass="22311">MGFGTLFNRKKSSNQSSTSAPASPPLATTSFVPGSPFLTKNHSGKTEIRELEQVFKKFDANGDGKISAAELGAIMASLGHVATEEELQKVVTEVDADGDGFIDFNEFVELNTKGMDSDEVLENLKDAFSVYDIDGNGSITAEELHEVLRSLGDECSLADCRKMISGVDKDGDGTIDFEEFKVMMMMGSRYDAMGSHSQRSVSIKID</sequence>
<name>A0A3Q8UB68_CARPA</name>
<dbReference type="Gene3D" id="1.10.238.10">
    <property type="entry name" value="EF-hand"/>
    <property type="match status" value="2"/>
</dbReference>
<evidence type="ECO:0000256" key="5">
    <source>
        <dbReference type="SAM" id="MobiDB-lite"/>
    </source>
</evidence>
<feature type="region of interest" description="Disordered" evidence="5">
    <location>
        <begin position="1"/>
        <end position="35"/>
    </location>
</feature>
<dbReference type="InterPro" id="IPR039647">
    <property type="entry name" value="EF_hand_pair_protein_CML-like"/>
</dbReference>
<dbReference type="OrthoDB" id="26525at2759"/>
<dbReference type="PROSITE" id="PS50222">
    <property type="entry name" value="EF_HAND_2"/>
    <property type="match status" value="4"/>
</dbReference>
<proteinExistence type="evidence at transcript level"/>
<dbReference type="InterPro" id="IPR002048">
    <property type="entry name" value="EF_hand_dom"/>
</dbReference>
<feature type="domain" description="EF-hand" evidence="6">
    <location>
        <begin position="82"/>
        <end position="117"/>
    </location>
</feature>
<dbReference type="GO" id="GO:0043226">
    <property type="term" value="C:organelle"/>
    <property type="evidence" value="ECO:0007669"/>
    <property type="project" value="UniProtKB-ARBA"/>
</dbReference>
<dbReference type="FunFam" id="1.10.238.10:FF:000178">
    <property type="entry name" value="Calmodulin-2 A"/>
    <property type="match status" value="1"/>
</dbReference>
<dbReference type="GeneID" id="110823819"/>
<feature type="domain" description="EF-hand" evidence="6">
    <location>
        <begin position="119"/>
        <end position="154"/>
    </location>
</feature>
<dbReference type="SUPFAM" id="SSF47473">
    <property type="entry name" value="EF-hand"/>
    <property type="match status" value="1"/>
</dbReference>
<dbReference type="InterPro" id="IPR018247">
    <property type="entry name" value="EF_Hand_1_Ca_BS"/>
</dbReference>
<evidence type="ECO:0000256" key="1">
    <source>
        <dbReference type="ARBA" id="ARBA00003291"/>
    </source>
</evidence>
<protein>
    <submittedName>
        <fullName evidence="7">Calmodulin-like protein 25</fullName>
    </submittedName>
</protein>
<feature type="domain" description="EF-hand" evidence="6">
    <location>
        <begin position="155"/>
        <end position="190"/>
    </location>
</feature>